<dbReference type="AlphaFoldDB" id="A0A2A2LQ73"/>
<protein>
    <submittedName>
        <fullName evidence="6">Uncharacterized protein</fullName>
    </submittedName>
</protein>
<evidence type="ECO:0000313" key="6">
    <source>
        <dbReference type="EMBL" id="PAV88117.1"/>
    </source>
</evidence>
<keyword evidence="3" id="KW-0964">Secreted</keyword>
<evidence type="ECO:0000256" key="5">
    <source>
        <dbReference type="SAM" id="Phobius"/>
    </source>
</evidence>
<comment type="caution">
    <text evidence="6">The sequence shown here is derived from an EMBL/GenBank/DDBJ whole genome shotgun (WGS) entry which is preliminary data.</text>
</comment>
<evidence type="ECO:0000256" key="2">
    <source>
        <dbReference type="ARBA" id="ARBA00010112"/>
    </source>
</evidence>
<proteinExistence type="inferred from homology"/>
<gene>
    <name evidence="6" type="ORF">WR25_17731</name>
</gene>
<keyword evidence="7" id="KW-1185">Reference proteome</keyword>
<dbReference type="Proteomes" id="UP000218231">
    <property type="component" value="Unassembled WGS sequence"/>
</dbReference>
<organism evidence="6 7">
    <name type="scientific">Diploscapter pachys</name>
    <dbReference type="NCBI Taxonomy" id="2018661"/>
    <lineage>
        <taxon>Eukaryota</taxon>
        <taxon>Metazoa</taxon>
        <taxon>Ecdysozoa</taxon>
        <taxon>Nematoda</taxon>
        <taxon>Chromadorea</taxon>
        <taxon>Rhabditida</taxon>
        <taxon>Rhabditina</taxon>
        <taxon>Rhabditomorpha</taxon>
        <taxon>Rhabditoidea</taxon>
        <taxon>Rhabditidae</taxon>
        <taxon>Diploscapter</taxon>
    </lineage>
</organism>
<keyword evidence="4" id="KW-0732">Signal</keyword>
<accession>A0A2A2LQ73</accession>
<dbReference type="InterPro" id="IPR001534">
    <property type="entry name" value="Transthyretin-like"/>
</dbReference>
<evidence type="ECO:0000256" key="4">
    <source>
        <dbReference type="ARBA" id="ARBA00022729"/>
    </source>
</evidence>
<dbReference type="InterPro" id="IPR038479">
    <property type="entry name" value="Transthyretin-like_sf"/>
</dbReference>
<dbReference type="PANTHER" id="PTHR21700:SF125">
    <property type="entry name" value="TRANSTHYRETIN-RELATED FAMILY DOMAIN-RELATED"/>
    <property type="match status" value="1"/>
</dbReference>
<name>A0A2A2LQ73_9BILA</name>
<evidence type="ECO:0000256" key="1">
    <source>
        <dbReference type="ARBA" id="ARBA00004613"/>
    </source>
</evidence>
<reference evidence="6 7" key="1">
    <citation type="journal article" date="2017" name="Curr. Biol.">
        <title>Genome architecture and evolution of a unichromosomal asexual nematode.</title>
        <authorList>
            <person name="Fradin H."/>
            <person name="Zegar C."/>
            <person name="Gutwein M."/>
            <person name="Lucas J."/>
            <person name="Kovtun M."/>
            <person name="Corcoran D."/>
            <person name="Baugh L.R."/>
            <person name="Kiontke K."/>
            <person name="Gunsalus K."/>
            <person name="Fitch D.H."/>
            <person name="Piano F."/>
        </authorList>
    </citation>
    <scope>NUCLEOTIDE SEQUENCE [LARGE SCALE GENOMIC DNA]</scope>
    <source>
        <strain evidence="6">PF1309</strain>
    </source>
</reference>
<dbReference type="EMBL" id="LIAE01006533">
    <property type="protein sequence ID" value="PAV88117.1"/>
    <property type="molecule type" value="Genomic_DNA"/>
</dbReference>
<dbReference type="GO" id="GO:0009986">
    <property type="term" value="C:cell surface"/>
    <property type="evidence" value="ECO:0007669"/>
    <property type="project" value="InterPro"/>
</dbReference>
<dbReference type="Pfam" id="PF01060">
    <property type="entry name" value="TTR-52"/>
    <property type="match status" value="1"/>
</dbReference>
<dbReference type="GO" id="GO:0005576">
    <property type="term" value="C:extracellular region"/>
    <property type="evidence" value="ECO:0007669"/>
    <property type="project" value="UniProtKB-SubCell"/>
</dbReference>
<keyword evidence="5" id="KW-1133">Transmembrane helix</keyword>
<keyword evidence="5" id="KW-0472">Membrane</keyword>
<feature type="transmembrane region" description="Helical" evidence="5">
    <location>
        <begin position="26"/>
        <end position="44"/>
    </location>
</feature>
<keyword evidence="5" id="KW-0812">Transmembrane</keyword>
<dbReference type="PANTHER" id="PTHR21700">
    <property type="entry name" value="TRANSTHYRETIN-LIKE FAMILY PROTEIN-RELATED"/>
    <property type="match status" value="1"/>
</dbReference>
<comment type="subcellular location">
    <subcellularLocation>
        <location evidence="1">Secreted</location>
    </subcellularLocation>
</comment>
<comment type="similarity">
    <text evidence="2">Belongs to the nematode transthyretin-like family.</text>
</comment>
<evidence type="ECO:0000256" key="3">
    <source>
        <dbReference type="ARBA" id="ARBA00022525"/>
    </source>
</evidence>
<sequence length="211" mass="22974">MITSIETSRAANLSFLALNSIHQPRAIMIVALAASLLIAFTTAIELPIKVELGTVQSVAVKGTLMCNEEPAANVKVKLYDEEVTIDALLDEEFSNAQGQFELSGKKSEVSSIDPKINIYHKCSYTGICFKKISIEIPDEFISPGENATRVYDVGQLNLASKFSGESTTFGSDEFSAVICASSSFVLESMLVLFDCMPLRPGFISDFVFTNF</sequence>
<dbReference type="Gene3D" id="2.60.40.3330">
    <property type="match status" value="1"/>
</dbReference>
<evidence type="ECO:0000313" key="7">
    <source>
        <dbReference type="Proteomes" id="UP000218231"/>
    </source>
</evidence>